<comment type="caution">
    <text evidence="9">The sequence shown here is derived from an EMBL/GenBank/DDBJ whole genome shotgun (WGS) entry which is preliminary data.</text>
</comment>
<feature type="transmembrane region" description="Helical" evidence="7">
    <location>
        <begin position="109"/>
        <end position="130"/>
    </location>
</feature>
<keyword evidence="5 7" id="KW-1133">Transmembrane helix</keyword>
<evidence type="ECO:0000256" key="4">
    <source>
        <dbReference type="ARBA" id="ARBA00022692"/>
    </source>
</evidence>
<feature type="transmembrane region" description="Helical" evidence="7">
    <location>
        <begin position="136"/>
        <end position="156"/>
    </location>
</feature>
<dbReference type="PANTHER" id="PTHR43744">
    <property type="entry name" value="ABC TRANSPORTER PERMEASE PROTEIN MG189-RELATED-RELATED"/>
    <property type="match status" value="1"/>
</dbReference>
<feature type="transmembrane region" description="Helical" evidence="7">
    <location>
        <begin position="74"/>
        <end position="97"/>
    </location>
</feature>
<protein>
    <submittedName>
        <fullName evidence="9">Carbohydrate ABC transporter permease</fullName>
    </submittedName>
</protein>
<dbReference type="PROSITE" id="PS50928">
    <property type="entry name" value="ABC_TM1"/>
    <property type="match status" value="1"/>
</dbReference>
<evidence type="ECO:0000256" key="7">
    <source>
        <dbReference type="RuleBase" id="RU363032"/>
    </source>
</evidence>
<dbReference type="Proteomes" id="UP000293142">
    <property type="component" value="Unassembled WGS sequence"/>
</dbReference>
<evidence type="ECO:0000313" key="10">
    <source>
        <dbReference type="Proteomes" id="UP000293142"/>
    </source>
</evidence>
<comment type="similarity">
    <text evidence="7">Belongs to the binding-protein-dependent transport system permease family.</text>
</comment>
<dbReference type="GO" id="GO:0055085">
    <property type="term" value="P:transmembrane transport"/>
    <property type="evidence" value="ECO:0007669"/>
    <property type="project" value="InterPro"/>
</dbReference>
<evidence type="ECO:0000259" key="8">
    <source>
        <dbReference type="PROSITE" id="PS50928"/>
    </source>
</evidence>
<organism evidence="9 10">
    <name type="scientific">Paenibacillus thalictri</name>
    <dbReference type="NCBI Taxonomy" id="2527873"/>
    <lineage>
        <taxon>Bacteria</taxon>
        <taxon>Bacillati</taxon>
        <taxon>Bacillota</taxon>
        <taxon>Bacilli</taxon>
        <taxon>Bacillales</taxon>
        <taxon>Paenibacillaceae</taxon>
        <taxon>Paenibacillus</taxon>
    </lineage>
</organism>
<feature type="transmembrane region" description="Helical" evidence="7">
    <location>
        <begin position="12"/>
        <end position="34"/>
    </location>
</feature>
<dbReference type="AlphaFoldDB" id="A0A4Q9DHV2"/>
<dbReference type="SUPFAM" id="SSF161098">
    <property type="entry name" value="MetI-like"/>
    <property type="match status" value="1"/>
</dbReference>
<dbReference type="EMBL" id="SIRE01000028">
    <property type="protein sequence ID" value="TBL71103.1"/>
    <property type="molecule type" value="Genomic_DNA"/>
</dbReference>
<proteinExistence type="inferred from homology"/>
<keyword evidence="4 7" id="KW-0812">Transmembrane</keyword>
<name>A0A4Q9DHV2_9BACL</name>
<sequence>MRHSTGEKWFYSLNYVLLLLLGIGTVVPFLYIAAVSLTPLTEVMRHGGFILFPTQITFAAYEQIFTESLIPRSLLNTVIVTLLGTLFGLLLTMAMGFGLARKEVPGRRIYIFLVVFTILFNGGIIPTYLVVKNLGLINSLLALFVPTLISPFHLLIAKTFMEQLPGELEDAAVIDGAGEAGYFVRVVLPLSLPLLATLGLFNAVYYWNLYFPGLLYITKADLFPLQVALQQLVTVPEPAVAAEAVALPPETMKMAGVVVSTLPIVIVYPFLQKYFVKGATLGAVKG</sequence>
<reference evidence="9 10" key="1">
    <citation type="submission" date="2019-02" db="EMBL/GenBank/DDBJ databases">
        <title>Paenibacillus sp. nov., isolated from surface-sterilized tissue of Thalictrum simplex L.</title>
        <authorList>
            <person name="Tuo L."/>
        </authorList>
    </citation>
    <scope>NUCLEOTIDE SEQUENCE [LARGE SCALE GENOMIC DNA]</scope>
    <source>
        <strain evidence="9 10">N2SHLJ1</strain>
    </source>
</reference>
<evidence type="ECO:0000256" key="6">
    <source>
        <dbReference type="ARBA" id="ARBA00023136"/>
    </source>
</evidence>
<dbReference type="Gene3D" id="1.10.3720.10">
    <property type="entry name" value="MetI-like"/>
    <property type="match status" value="1"/>
</dbReference>
<evidence type="ECO:0000313" key="9">
    <source>
        <dbReference type="EMBL" id="TBL71103.1"/>
    </source>
</evidence>
<dbReference type="Pfam" id="PF00528">
    <property type="entry name" value="BPD_transp_1"/>
    <property type="match status" value="1"/>
</dbReference>
<dbReference type="RefSeq" id="WP_131017518.1">
    <property type="nucleotide sequence ID" value="NZ_SIRE01000028.1"/>
</dbReference>
<feature type="transmembrane region" description="Helical" evidence="7">
    <location>
        <begin position="254"/>
        <end position="271"/>
    </location>
</feature>
<evidence type="ECO:0000256" key="2">
    <source>
        <dbReference type="ARBA" id="ARBA00022448"/>
    </source>
</evidence>
<keyword evidence="10" id="KW-1185">Reference proteome</keyword>
<accession>A0A4Q9DHV2</accession>
<comment type="subcellular location">
    <subcellularLocation>
        <location evidence="1 7">Cell membrane</location>
        <topology evidence="1 7">Multi-pass membrane protein</topology>
    </subcellularLocation>
</comment>
<evidence type="ECO:0000256" key="3">
    <source>
        <dbReference type="ARBA" id="ARBA00022475"/>
    </source>
</evidence>
<keyword evidence="2 7" id="KW-0813">Transport</keyword>
<evidence type="ECO:0000256" key="1">
    <source>
        <dbReference type="ARBA" id="ARBA00004651"/>
    </source>
</evidence>
<gene>
    <name evidence="9" type="ORF">EYB31_31675</name>
</gene>
<dbReference type="InterPro" id="IPR035906">
    <property type="entry name" value="MetI-like_sf"/>
</dbReference>
<dbReference type="PANTHER" id="PTHR43744:SF9">
    <property type="entry name" value="POLYGALACTURONAN_RHAMNOGALACTURONAN TRANSPORT SYSTEM PERMEASE PROTEIN YTCP"/>
    <property type="match status" value="1"/>
</dbReference>
<dbReference type="InterPro" id="IPR000515">
    <property type="entry name" value="MetI-like"/>
</dbReference>
<feature type="transmembrane region" description="Helical" evidence="7">
    <location>
        <begin position="186"/>
        <end position="207"/>
    </location>
</feature>
<dbReference type="OrthoDB" id="157184at2"/>
<feature type="domain" description="ABC transmembrane type-1" evidence="8">
    <location>
        <begin position="74"/>
        <end position="271"/>
    </location>
</feature>
<keyword evidence="3" id="KW-1003">Cell membrane</keyword>
<dbReference type="GO" id="GO:0005886">
    <property type="term" value="C:plasma membrane"/>
    <property type="evidence" value="ECO:0007669"/>
    <property type="project" value="UniProtKB-SubCell"/>
</dbReference>
<keyword evidence="6 7" id="KW-0472">Membrane</keyword>
<evidence type="ECO:0000256" key="5">
    <source>
        <dbReference type="ARBA" id="ARBA00022989"/>
    </source>
</evidence>